<feature type="domain" description="BES1/BZR1 plant transcription factor N-terminal" evidence="8">
    <location>
        <begin position="87"/>
        <end position="177"/>
    </location>
</feature>
<evidence type="ECO:0000256" key="3">
    <source>
        <dbReference type="ARBA" id="ARBA00023125"/>
    </source>
</evidence>
<gene>
    <name evidence="9" type="ORF">FH972_000823</name>
</gene>
<dbReference type="GO" id="GO:0003700">
    <property type="term" value="F:DNA-binding transcription factor activity"/>
    <property type="evidence" value="ECO:0007669"/>
    <property type="project" value="UniProtKB-UniRule"/>
</dbReference>
<dbReference type="Pfam" id="PF05687">
    <property type="entry name" value="BES1_N"/>
    <property type="match status" value="1"/>
</dbReference>
<keyword evidence="3 5" id="KW-0238">DNA-binding</keyword>
<evidence type="ECO:0000256" key="7">
    <source>
        <dbReference type="SAM" id="Phobius"/>
    </source>
</evidence>
<evidence type="ECO:0000256" key="4">
    <source>
        <dbReference type="ARBA" id="ARBA00023163"/>
    </source>
</evidence>
<keyword evidence="2 5" id="KW-0805">Transcription regulation</keyword>
<reference evidence="9 10" key="1">
    <citation type="submission" date="2019-06" db="EMBL/GenBank/DDBJ databases">
        <title>A chromosomal-level reference genome of Carpinus fangiana (Coryloideae, Betulaceae).</title>
        <authorList>
            <person name="Yang X."/>
            <person name="Wang Z."/>
            <person name="Zhang L."/>
            <person name="Hao G."/>
            <person name="Liu J."/>
            <person name="Yang Y."/>
        </authorList>
    </citation>
    <scope>NUCLEOTIDE SEQUENCE [LARGE SCALE GENOMIC DNA]</scope>
    <source>
        <strain evidence="9">Cfa_2016G</strain>
        <tissue evidence="9">Leaf</tissue>
    </source>
</reference>
<organism evidence="9 10">
    <name type="scientific">Carpinus fangiana</name>
    <dbReference type="NCBI Taxonomy" id="176857"/>
    <lineage>
        <taxon>Eukaryota</taxon>
        <taxon>Viridiplantae</taxon>
        <taxon>Streptophyta</taxon>
        <taxon>Embryophyta</taxon>
        <taxon>Tracheophyta</taxon>
        <taxon>Spermatophyta</taxon>
        <taxon>Magnoliopsida</taxon>
        <taxon>eudicotyledons</taxon>
        <taxon>Gunneridae</taxon>
        <taxon>Pentapetalae</taxon>
        <taxon>rosids</taxon>
        <taxon>fabids</taxon>
        <taxon>Fagales</taxon>
        <taxon>Betulaceae</taxon>
        <taxon>Carpinus</taxon>
    </lineage>
</organism>
<dbReference type="PANTHER" id="PTHR31506">
    <property type="entry name" value="BES1/BZR1 HOMOLOG PROTEIN 3-RELATED"/>
    <property type="match status" value="1"/>
</dbReference>
<evidence type="ECO:0000313" key="9">
    <source>
        <dbReference type="EMBL" id="KAE7996074.1"/>
    </source>
</evidence>
<comment type="subcellular location">
    <subcellularLocation>
        <location evidence="5">Nucleus</location>
    </subcellularLocation>
</comment>
<dbReference type="EMBL" id="CM017321">
    <property type="protein sequence ID" value="KAE7996074.1"/>
    <property type="molecule type" value="Genomic_DNA"/>
</dbReference>
<dbReference type="InterPro" id="IPR008540">
    <property type="entry name" value="BES1_N"/>
</dbReference>
<keyword evidence="7" id="KW-0812">Transmembrane</keyword>
<dbReference type="InterPro" id="IPR033264">
    <property type="entry name" value="BZR"/>
</dbReference>
<evidence type="ECO:0000256" key="6">
    <source>
        <dbReference type="SAM" id="MobiDB-lite"/>
    </source>
</evidence>
<feature type="compositionally biased region" description="Basic and acidic residues" evidence="6">
    <location>
        <begin position="89"/>
        <end position="101"/>
    </location>
</feature>
<comment type="similarity">
    <text evidence="1 5">Belongs to the BZR/LAT61 family.</text>
</comment>
<dbReference type="PANTHER" id="PTHR31506:SF4">
    <property type="entry name" value="BES1_BZR1 PLANT TRANSCRIPTION FACTOR N-TERMINAL DOMAIN-CONTAINING PROTEIN"/>
    <property type="match status" value="1"/>
</dbReference>
<accession>A0A5N6QCI0</accession>
<dbReference type="OrthoDB" id="1907033at2759"/>
<name>A0A5N6QCI0_9ROSI</name>
<dbReference type="GO" id="GO:0003677">
    <property type="term" value="F:DNA binding"/>
    <property type="evidence" value="ECO:0007669"/>
    <property type="project" value="UniProtKB-UniRule"/>
</dbReference>
<dbReference type="GO" id="GO:0005634">
    <property type="term" value="C:nucleus"/>
    <property type="evidence" value="ECO:0007669"/>
    <property type="project" value="UniProtKB-SubCell"/>
</dbReference>
<protein>
    <recommendedName>
        <fullName evidence="5">Protein BZR1 homolog</fullName>
    </recommendedName>
    <alternativeName>
        <fullName evidence="5">Protein BRASSINAZOLE-RESISTANT 1 homolog</fullName>
    </alternativeName>
</protein>
<evidence type="ECO:0000313" key="10">
    <source>
        <dbReference type="Proteomes" id="UP000327013"/>
    </source>
</evidence>
<evidence type="ECO:0000256" key="2">
    <source>
        <dbReference type="ARBA" id="ARBA00023015"/>
    </source>
</evidence>
<sequence length="290" mass="31137">MHNEGRHPHHSLIFYFLIIIILYLFLNASDPPRGTHPPVRSKKPELPSTPTISEPDLRQTEGVKKKKKKMKMKEVGKAAKASGGVQGMRRTESEKEKTKMRERQRRAITTNIFHGLRKYGGYRLSPRADINEVLRELAKEAGWVVLPDGTTYRSISSPHGWGCCPVCGPWRASNNSATPSSTILVDGGGGGGGAEYCSTTASPLRDSMNNNNNNGGGGSTVMSSLYVPVGGGASADGDIPLDQLCMYGGISGGGCGGPMGLGHVYPEQLYVQEARASNENTPEGSPLRRA</sequence>
<dbReference type="GO" id="GO:0006351">
    <property type="term" value="P:DNA-templated transcription"/>
    <property type="evidence" value="ECO:0007669"/>
    <property type="project" value="InterPro"/>
</dbReference>
<evidence type="ECO:0000259" key="8">
    <source>
        <dbReference type="Pfam" id="PF05687"/>
    </source>
</evidence>
<evidence type="ECO:0000256" key="5">
    <source>
        <dbReference type="RuleBase" id="RU369040"/>
    </source>
</evidence>
<keyword evidence="10" id="KW-1185">Reference proteome</keyword>
<keyword evidence="4 5" id="KW-0804">Transcription</keyword>
<keyword evidence="7" id="KW-1133">Transmembrane helix</keyword>
<feature type="transmembrane region" description="Helical" evidence="7">
    <location>
        <begin position="12"/>
        <end position="29"/>
    </location>
</feature>
<dbReference type="GO" id="GO:0009742">
    <property type="term" value="P:brassinosteroid mediated signaling pathway"/>
    <property type="evidence" value="ECO:0007669"/>
    <property type="project" value="UniProtKB-UniRule"/>
</dbReference>
<keyword evidence="7" id="KW-0472">Membrane</keyword>
<dbReference type="AlphaFoldDB" id="A0A5N6QCI0"/>
<feature type="region of interest" description="Disordered" evidence="6">
    <location>
        <begin position="33"/>
        <end position="103"/>
    </location>
</feature>
<comment type="function">
    <text evidence="5">Functions in brassinosteroid signaling. May function as transcriptional repressor.</text>
</comment>
<keyword evidence="5" id="KW-1070">Brassinosteroid signaling pathway</keyword>
<proteinExistence type="inferred from homology"/>
<dbReference type="Proteomes" id="UP000327013">
    <property type="component" value="Chromosome 1"/>
</dbReference>
<evidence type="ECO:0000256" key="1">
    <source>
        <dbReference type="ARBA" id="ARBA00005909"/>
    </source>
</evidence>